<dbReference type="InterPro" id="IPR036086">
    <property type="entry name" value="ParB/Sulfiredoxin_sf"/>
</dbReference>
<name>A0A1W6JIF8_9CAUD</name>
<dbReference type="Proteomes" id="UP000223464">
    <property type="component" value="Segment"/>
</dbReference>
<reference evidence="2 3" key="1">
    <citation type="journal article" date="2017" name="Viruses">
        <title>Phage Biodiversity in Artisanal Cheese Wheys Reflects the Complexity of the Fermentation Process.</title>
        <authorList>
            <person name="Mahony J."/>
            <person name="Moscarelli A."/>
            <person name="Kelleher P."/>
            <person name="Lugli G.A."/>
            <person name="Ventura M."/>
            <person name="Settanni L."/>
            <person name="van Sinderen D."/>
        </authorList>
    </citation>
    <scope>NUCLEOTIDE SEQUENCE [LARGE SCALE GENOMIC DNA]</scope>
</reference>
<protein>
    <submittedName>
        <fullName evidence="2">ParB-like nuclease domain containing protein</fullName>
    </submittedName>
</protein>
<dbReference type="InterPro" id="IPR050336">
    <property type="entry name" value="Chromosome_partition/occlusion"/>
</dbReference>
<sequence length="174" mass="19863">MENIETEYMPLSYLRPNPKNPRKINEESLVRLMNSIQENPDFFEARPIVASRQDDGYLLILGGHQRYLAAMKLGLDEVPVTVMDNLTEDREDEILLLDNHSSGSYDTEKLKKLQPQLLDKIGIKAPLEKPKAPKLGSGKMVKVVFSDEEFEAMGGELPSSDELKQYYLMFREEG</sequence>
<gene>
    <name evidence="2" type="ORF">AM6_056</name>
</gene>
<evidence type="ECO:0000313" key="3">
    <source>
        <dbReference type="Proteomes" id="UP000223464"/>
    </source>
</evidence>
<dbReference type="GO" id="GO:0007059">
    <property type="term" value="P:chromosome segregation"/>
    <property type="evidence" value="ECO:0007669"/>
    <property type="project" value="TreeGrafter"/>
</dbReference>
<dbReference type="Pfam" id="PF02195">
    <property type="entry name" value="ParB_N"/>
    <property type="match status" value="1"/>
</dbReference>
<dbReference type="InterPro" id="IPR003115">
    <property type="entry name" value="ParB_N"/>
</dbReference>
<dbReference type="EMBL" id="KY554766">
    <property type="protein sequence ID" value="ARM66003.1"/>
    <property type="molecule type" value="Genomic_DNA"/>
</dbReference>
<dbReference type="Gene3D" id="3.90.1530.10">
    <property type="entry name" value="Conserved hypothetical protein from pyrococcus furiosus pfu- 392566-001, ParB domain"/>
    <property type="match status" value="1"/>
</dbReference>
<evidence type="ECO:0000313" key="2">
    <source>
        <dbReference type="EMBL" id="ARM66003.1"/>
    </source>
</evidence>
<proteinExistence type="predicted"/>
<dbReference type="SUPFAM" id="SSF110849">
    <property type="entry name" value="ParB/Sulfiredoxin"/>
    <property type="match status" value="1"/>
</dbReference>
<dbReference type="GO" id="GO:0045881">
    <property type="term" value="P:positive regulation of sporulation resulting in formation of a cellular spore"/>
    <property type="evidence" value="ECO:0007669"/>
    <property type="project" value="TreeGrafter"/>
</dbReference>
<keyword evidence="3" id="KW-1185">Reference proteome</keyword>
<dbReference type="SMART" id="SM00470">
    <property type="entry name" value="ParB"/>
    <property type="match status" value="1"/>
</dbReference>
<feature type="domain" description="ParB-like N-terminal" evidence="1">
    <location>
        <begin position="7"/>
        <end position="100"/>
    </location>
</feature>
<organism evidence="2 3">
    <name type="scientific">Lactococcus phage AM6</name>
    <dbReference type="NCBI Taxonomy" id="1965474"/>
    <lineage>
        <taxon>Viruses</taxon>
        <taxon>Duplodnaviria</taxon>
        <taxon>Heunggongvirae</taxon>
        <taxon>Uroviricota</taxon>
        <taxon>Caudoviricetes</taxon>
        <taxon>Teubervirus</taxon>
        <taxon>Teubervirus AM6</taxon>
    </lineage>
</organism>
<dbReference type="PANTHER" id="PTHR33375:SF1">
    <property type="entry name" value="CHROMOSOME-PARTITIONING PROTEIN PARB-RELATED"/>
    <property type="match status" value="1"/>
</dbReference>
<evidence type="ECO:0000259" key="1">
    <source>
        <dbReference type="SMART" id="SM00470"/>
    </source>
</evidence>
<accession>A0A1W6JIF8</accession>
<dbReference type="PANTHER" id="PTHR33375">
    <property type="entry name" value="CHROMOSOME-PARTITIONING PROTEIN PARB-RELATED"/>
    <property type="match status" value="1"/>
</dbReference>